<comment type="caution">
    <text evidence="1">The sequence shown here is derived from an EMBL/GenBank/DDBJ whole genome shotgun (WGS) entry which is preliminary data.</text>
</comment>
<dbReference type="InterPro" id="IPR036249">
    <property type="entry name" value="Thioredoxin-like_sf"/>
</dbReference>
<dbReference type="Proteomes" id="UP000028123">
    <property type="component" value="Unassembled WGS sequence"/>
</dbReference>
<protein>
    <recommendedName>
        <fullName evidence="3">Thioredoxin domain-containing protein</fullName>
    </recommendedName>
</protein>
<dbReference type="SUPFAM" id="SSF52833">
    <property type="entry name" value="Thioredoxin-like"/>
    <property type="match status" value="1"/>
</dbReference>
<dbReference type="RefSeq" id="WP_036685391.1">
    <property type="nucleotide sequence ID" value="NZ_JNVM01000016.1"/>
</dbReference>
<reference evidence="1 2" key="1">
    <citation type="submission" date="2014-06" db="EMBL/GenBank/DDBJ databases">
        <title>Draft genome sequence of Paenibacillus sp. MSt1.</title>
        <authorList>
            <person name="Aw Y.K."/>
            <person name="Ong K.S."/>
            <person name="Gan H.M."/>
            <person name="Lee S.M."/>
        </authorList>
    </citation>
    <scope>NUCLEOTIDE SEQUENCE [LARGE SCALE GENOMIC DNA]</scope>
    <source>
        <strain evidence="1 2">MSt1</strain>
    </source>
</reference>
<sequence>MVFTLIISLATFLFILQLYSYLECKKAVTHFADQFVSMTFLKLKTFLGVNLRSYFPFPAGFSQVPAIVMFASPSCDVCHLELEKILTQKRIADFSIPILCFVEREDRNYDNFIQEFGNKLPLIPADKETLVKLQISSFPSLFIIDSNGVIRYPGHFFKEILSVLQDRRKMARYHIQ</sequence>
<evidence type="ECO:0008006" key="3">
    <source>
        <dbReference type="Google" id="ProtNLM"/>
    </source>
</evidence>
<organism evidence="1 2">
    <name type="scientific">Paenibacillus tyrfis</name>
    <dbReference type="NCBI Taxonomy" id="1501230"/>
    <lineage>
        <taxon>Bacteria</taxon>
        <taxon>Bacillati</taxon>
        <taxon>Bacillota</taxon>
        <taxon>Bacilli</taxon>
        <taxon>Bacillales</taxon>
        <taxon>Paenibacillaceae</taxon>
        <taxon>Paenibacillus</taxon>
    </lineage>
</organism>
<dbReference type="EMBL" id="JNVM01000016">
    <property type="protein sequence ID" value="KEQ24326.1"/>
    <property type="molecule type" value="Genomic_DNA"/>
</dbReference>
<dbReference type="eggNOG" id="COG0526">
    <property type="taxonomic scope" value="Bacteria"/>
</dbReference>
<dbReference type="AlphaFoldDB" id="A0A081P0V3"/>
<proteinExistence type="predicted"/>
<dbReference type="Gene3D" id="3.40.30.10">
    <property type="entry name" value="Glutaredoxin"/>
    <property type="match status" value="1"/>
</dbReference>
<keyword evidence="2" id="KW-1185">Reference proteome</keyword>
<dbReference type="OrthoDB" id="2648977at2"/>
<accession>A0A081P0V3</accession>
<evidence type="ECO:0000313" key="2">
    <source>
        <dbReference type="Proteomes" id="UP000028123"/>
    </source>
</evidence>
<gene>
    <name evidence="1" type="ORF">ET33_08530</name>
</gene>
<name>A0A081P0V3_9BACL</name>
<evidence type="ECO:0000313" key="1">
    <source>
        <dbReference type="EMBL" id="KEQ24326.1"/>
    </source>
</evidence>